<dbReference type="Pfam" id="PF02801">
    <property type="entry name" value="Ketoacyl-synt_C"/>
    <property type="match status" value="1"/>
</dbReference>
<proteinExistence type="predicted"/>
<dbReference type="Gene3D" id="3.40.47.10">
    <property type="match status" value="1"/>
</dbReference>
<dbReference type="Proteomes" id="UP000187203">
    <property type="component" value="Unassembled WGS sequence"/>
</dbReference>
<keyword evidence="2" id="KW-0808">Transferase</keyword>
<comment type="caution">
    <text evidence="4">The sequence shown here is derived from an EMBL/GenBank/DDBJ whole genome shotgun (WGS) entry which is preliminary data.</text>
</comment>
<reference evidence="5" key="1">
    <citation type="submission" date="2013-09" db="EMBL/GenBank/DDBJ databases">
        <title>Corchorus olitorius genome sequencing.</title>
        <authorList>
            <person name="Alam M."/>
            <person name="Haque M.S."/>
            <person name="Islam M.S."/>
            <person name="Emdad E.M."/>
            <person name="Islam M.M."/>
            <person name="Ahmed B."/>
            <person name="Halim A."/>
            <person name="Hossen Q.M.M."/>
            <person name="Hossain M.Z."/>
            <person name="Ahmed R."/>
            <person name="Khan M.M."/>
            <person name="Islam R."/>
            <person name="Rashid M.M."/>
            <person name="Khan S.A."/>
            <person name="Rahman M.S."/>
            <person name="Alam M."/>
            <person name="Yahiya A.S."/>
            <person name="Khan M.S."/>
            <person name="Azam M.S."/>
            <person name="Haque T."/>
            <person name="Lashkar M.Z.H."/>
            <person name="Akhand A.I."/>
            <person name="Morshed G."/>
            <person name="Roy S."/>
            <person name="Uddin K.S."/>
            <person name="Rabeya T."/>
            <person name="Hossain A.S."/>
            <person name="Chowdhury A."/>
            <person name="Snigdha A.R."/>
            <person name="Mortoza M.S."/>
            <person name="Matin S.A."/>
            <person name="Hoque S.M.E."/>
            <person name="Islam M.K."/>
            <person name="Roy D.K."/>
            <person name="Haider R."/>
            <person name="Moosa M.M."/>
            <person name="Elias S.M."/>
            <person name="Hasan A.M."/>
            <person name="Jahan S."/>
            <person name="Shafiuddin M."/>
            <person name="Mahmood N."/>
            <person name="Shommy N.S."/>
        </authorList>
    </citation>
    <scope>NUCLEOTIDE SEQUENCE [LARGE SCALE GENOMIC DNA]</scope>
    <source>
        <strain evidence="5">cv. O-4</strain>
    </source>
</reference>
<dbReference type="STRING" id="93759.A0A1R3KZY1"/>
<evidence type="ECO:0000313" key="4">
    <source>
        <dbReference type="EMBL" id="OMP12656.1"/>
    </source>
</evidence>
<evidence type="ECO:0000256" key="1">
    <source>
        <dbReference type="ARBA" id="ARBA00013191"/>
    </source>
</evidence>
<feature type="non-terminal residue" evidence="4">
    <location>
        <position position="1"/>
    </location>
</feature>
<dbReference type="EC" id="2.3.1.41" evidence="1"/>
<dbReference type="GO" id="GO:0006633">
    <property type="term" value="P:fatty acid biosynthetic process"/>
    <property type="evidence" value="ECO:0007669"/>
    <property type="project" value="TreeGrafter"/>
</dbReference>
<evidence type="ECO:0000313" key="5">
    <source>
        <dbReference type="Proteomes" id="UP000187203"/>
    </source>
</evidence>
<dbReference type="InterPro" id="IPR014031">
    <property type="entry name" value="Ketoacyl_synth_C"/>
</dbReference>
<dbReference type="InterPro" id="IPR016039">
    <property type="entry name" value="Thiolase-like"/>
</dbReference>
<keyword evidence="5" id="KW-1185">Reference proteome</keyword>
<dbReference type="InterPro" id="IPR000794">
    <property type="entry name" value="Beta-ketoacyl_synthase"/>
</dbReference>
<dbReference type="EMBL" id="AWUE01008335">
    <property type="protein sequence ID" value="OMP12656.1"/>
    <property type="molecule type" value="Genomic_DNA"/>
</dbReference>
<sequence length="63" mass="6677">IMESLDHAMKRGANIIAEYLGGAVTCDAHHMTDPRSDGLGVSSCITKSLEDAGVSPEEARTFI</sequence>
<evidence type="ECO:0000259" key="3">
    <source>
        <dbReference type="Pfam" id="PF02801"/>
    </source>
</evidence>
<dbReference type="PANTHER" id="PTHR11712">
    <property type="entry name" value="POLYKETIDE SYNTHASE-RELATED"/>
    <property type="match status" value="1"/>
</dbReference>
<dbReference type="GO" id="GO:0004315">
    <property type="term" value="F:3-oxoacyl-[acyl-carrier-protein] synthase activity"/>
    <property type="evidence" value="ECO:0007669"/>
    <property type="project" value="UniProtKB-EC"/>
</dbReference>
<name>A0A1R3KZY1_9ROSI</name>
<gene>
    <name evidence="4" type="ORF">COLO4_02911</name>
</gene>
<protein>
    <recommendedName>
        <fullName evidence="1">beta-ketoacyl-[acyl-carrier-protein] synthase I</fullName>
        <ecNumber evidence="1">2.3.1.41</ecNumber>
    </recommendedName>
</protein>
<dbReference type="GO" id="GO:0005739">
    <property type="term" value="C:mitochondrion"/>
    <property type="evidence" value="ECO:0007669"/>
    <property type="project" value="TreeGrafter"/>
</dbReference>
<feature type="domain" description="Beta-ketoacyl synthase C-terminal" evidence="3">
    <location>
        <begin position="17"/>
        <end position="58"/>
    </location>
</feature>
<evidence type="ECO:0000256" key="2">
    <source>
        <dbReference type="ARBA" id="ARBA00022679"/>
    </source>
</evidence>
<accession>A0A1R3KZY1</accession>
<organism evidence="4 5">
    <name type="scientific">Corchorus olitorius</name>
    <dbReference type="NCBI Taxonomy" id="93759"/>
    <lineage>
        <taxon>Eukaryota</taxon>
        <taxon>Viridiplantae</taxon>
        <taxon>Streptophyta</taxon>
        <taxon>Embryophyta</taxon>
        <taxon>Tracheophyta</taxon>
        <taxon>Spermatophyta</taxon>
        <taxon>Magnoliopsida</taxon>
        <taxon>eudicotyledons</taxon>
        <taxon>Gunneridae</taxon>
        <taxon>Pentapetalae</taxon>
        <taxon>rosids</taxon>
        <taxon>malvids</taxon>
        <taxon>Malvales</taxon>
        <taxon>Malvaceae</taxon>
        <taxon>Grewioideae</taxon>
        <taxon>Apeibeae</taxon>
        <taxon>Corchorus</taxon>
    </lineage>
</organism>
<dbReference type="PANTHER" id="PTHR11712:SF330">
    <property type="entry name" value="BETA-KETOACYL-[ACYL-CARRIER-PROTEIN] SYNTHASE I"/>
    <property type="match status" value="1"/>
</dbReference>
<dbReference type="AlphaFoldDB" id="A0A1R3KZY1"/>
<dbReference type="SUPFAM" id="SSF53901">
    <property type="entry name" value="Thiolase-like"/>
    <property type="match status" value="1"/>
</dbReference>
<dbReference type="OrthoDB" id="5334845at2759"/>